<name>A0ABD0QET6_CIRMR</name>
<comment type="caution">
    <text evidence="1">The sequence shown here is derived from an EMBL/GenBank/DDBJ whole genome shotgun (WGS) entry which is preliminary data.</text>
</comment>
<keyword evidence="2" id="KW-1185">Reference proteome</keyword>
<gene>
    <name evidence="1" type="ORF">M9458_020428</name>
</gene>
<dbReference type="EMBL" id="JAMKFB020000009">
    <property type="protein sequence ID" value="KAL0184732.1"/>
    <property type="molecule type" value="Genomic_DNA"/>
</dbReference>
<evidence type="ECO:0000313" key="2">
    <source>
        <dbReference type="Proteomes" id="UP001529510"/>
    </source>
</evidence>
<evidence type="ECO:0000313" key="1">
    <source>
        <dbReference type="EMBL" id="KAL0184732.1"/>
    </source>
</evidence>
<feature type="non-terminal residue" evidence="1">
    <location>
        <position position="51"/>
    </location>
</feature>
<sequence length="51" mass="5556">TPPHAASSSKKPRSRGIFHSLFCCLCHDETDHVPVNNNAPLLVEENGTISK</sequence>
<accession>A0ABD0QET6</accession>
<organism evidence="1 2">
    <name type="scientific">Cirrhinus mrigala</name>
    <name type="common">Mrigala</name>
    <dbReference type="NCBI Taxonomy" id="683832"/>
    <lineage>
        <taxon>Eukaryota</taxon>
        <taxon>Metazoa</taxon>
        <taxon>Chordata</taxon>
        <taxon>Craniata</taxon>
        <taxon>Vertebrata</taxon>
        <taxon>Euteleostomi</taxon>
        <taxon>Actinopterygii</taxon>
        <taxon>Neopterygii</taxon>
        <taxon>Teleostei</taxon>
        <taxon>Ostariophysi</taxon>
        <taxon>Cypriniformes</taxon>
        <taxon>Cyprinidae</taxon>
        <taxon>Labeoninae</taxon>
        <taxon>Labeonini</taxon>
        <taxon>Cirrhinus</taxon>
    </lineage>
</organism>
<protein>
    <submittedName>
        <fullName evidence="1">Uncharacterized protein</fullName>
    </submittedName>
</protein>
<feature type="non-terminal residue" evidence="1">
    <location>
        <position position="1"/>
    </location>
</feature>
<dbReference type="AlphaFoldDB" id="A0ABD0QET6"/>
<proteinExistence type="predicted"/>
<reference evidence="1 2" key="1">
    <citation type="submission" date="2024-05" db="EMBL/GenBank/DDBJ databases">
        <title>Genome sequencing and assembly of Indian major carp, Cirrhinus mrigala (Hamilton, 1822).</title>
        <authorList>
            <person name="Mohindra V."/>
            <person name="Chowdhury L.M."/>
            <person name="Lal K."/>
            <person name="Jena J.K."/>
        </authorList>
    </citation>
    <scope>NUCLEOTIDE SEQUENCE [LARGE SCALE GENOMIC DNA]</scope>
    <source>
        <strain evidence="1">CM1030</strain>
        <tissue evidence="1">Blood</tissue>
    </source>
</reference>
<dbReference type="Proteomes" id="UP001529510">
    <property type="component" value="Unassembled WGS sequence"/>
</dbReference>